<evidence type="ECO:0000256" key="7">
    <source>
        <dbReference type="ARBA" id="ARBA00018193"/>
    </source>
</evidence>
<organism evidence="20 21">
    <name type="scientific">Cyclobacterium xiamenense</name>
    <dbReference type="NCBI Taxonomy" id="1297121"/>
    <lineage>
        <taxon>Bacteria</taxon>
        <taxon>Pseudomonadati</taxon>
        <taxon>Bacteroidota</taxon>
        <taxon>Cytophagia</taxon>
        <taxon>Cytophagales</taxon>
        <taxon>Cyclobacteriaceae</taxon>
        <taxon>Cyclobacterium</taxon>
    </lineage>
</organism>
<dbReference type="SUPFAM" id="SSF52540">
    <property type="entry name" value="P-loop containing nucleoside triphosphate hydrolases"/>
    <property type="match status" value="1"/>
</dbReference>
<dbReference type="InterPro" id="IPR013328">
    <property type="entry name" value="6PGD_dom2"/>
</dbReference>
<proteinExistence type="inferred from homology"/>
<feature type="domain" description="6-phosphogluconate dehydrogenase C-terminal" evidence="19">
    <location>
        <begin position="345"/>
        <end position="631"/>
    </location>
</feature>
<dbReference type="NCBIfam" id="TIGR00873">
    <property type="entry name" value="gnd"/>
    <property type="match status" value="1"/>
</dbReference>
<dbReference type="InterPro" id="IPR006001">
    <property type="entry name" value="Therm_gnt_kin"/>
</dbReference>
<dbReference type="UniPathway" id="UPA00115">
    <property type="reaction ID" value="UER00410"/>
</dbReference>
<accession>A0A1H6U3C1</accession>
<evidence type="ECO:0000256" key="17">
    <source>
        <dbReference type="ARBA" id="ARBA00048640"/>
    </source>
</evidence>
<dbReference type="GO" id="GO:0005524">
    <property type="term" value="F:ATP binding"/>
    <property type="evidence" value="ECO:0007669"/>
    <property type="project" value="UniProtKB-KW"/>
</dbReference>
<keyword evidence="11" id="KW-0067">ATP-binding</keyword>
<evidence type="ECO:0000256" key="4">
    <source>
        <dbReference type="ARBA" id="ARBA00008419"/>
    </source>
</evidence>
<evidence type="ECO:0000313" key="20">
    <source>
        <dbReference type="EMBL" id="SEI86858.1"/>
    </source>
</evidence>
<dbReference type="Pfam" id="PF00393">
    <property type="entry name" value="6PGD"/>
    <property type="match status" value="1"/>
</dbReference>
<sequence length="633" mass="69928">MVIILYGVTGCGKSTVGRLLASRLQLPFYDADQFHPPANKQKMGAGIPLTDEDRIPWLNAIARSMAEWEKDGGAVLACSALNEKYRKLLQVVPKLHWVLLQGSEELIKSRLKSRVGHFMNPALLDSQLATLEIPNYGLKVGVDKTPEEVVEEIMDSMNSVAQLSEIGIIGMGVMGKNLALNLAAKGTALSIYNRHMPGKEEKIAEKVLADNPDLQQVRAYDELEGFMESLESPKKVLLMIPAGAAVDQQIEELLEYLNPGDILIDGGNSFYKDSSTRTHYLQKKQVVYVGMGVSGGEEGARFGPSLMPGGEKAGFVSVKPYLEKIAARDFRGKPCVSYIGPEGAGHFVKMVHNSIEYGEMQAIAEIYSLMRHYLQLSVDEIAAYFQSWMDSDLSSYLLEITVAILRKKENGEPLLDKILDQAAQKGTGGWSVATALEFGVPYGVLSEAVMARNLSARKPFRMIASGLYHPEKISGIEDREAFLQKLQAAYQATRIINHDTGFSLMLEVSEKNNWNLNFSEIARIWTNGCIIRSRLMEELVDLFQESSRILLNPEAVAALKSYQSDLSYVVGQALQHGFPVPLLSSAINCFLGAVTANSPANLIQAQRDYFGAHTYQRTDTDSGESFHTEWKDS</sequence>
<evidence type="ECO:0000313" key="21">
    <source>
        <dbReference type="Proteomes" id="UP000199403"/>
    </source>
</evidence>
<comment type="catalytic activity">
    <reaction evidence="17 18">
        <text>6-phospho-D-gluconate + NADP(+) = D-ribulose 5-phosphate + CO2 + NADPH</text>
        <dbReference type="Rhea" id="RHEA:10116"/>
        <dbReference type="ChEBI" id="CHEBI:16526"/>
        <dbReference type="ChEBI" id="CHEBI:57783"/>
        <dbReference type="ChEBI" id="CHEBI:58121"/>
        <dbReference type="ChEBI" id="CHEBI:58349"/>
        <dbReference type="ChEBI" id="CHEBI:58759"/>
        <dbReference type="EC" id="1.1.1.44"/>
    </reaction>
</comment>
<dbReference type="GO" id="GO:0046316">
    <property type="term" value="F:gluconokinase activity"/>
    <property type="evidence" value="ECO:0007669"/>
    <property type="project" value="UniProtKB-EC"/>
</dbReference>
<comment type="subunit">
    <text evidence="6">Homodimer.</text>
</comment>
<dbReference type="InterPro" id="IPR036291">
    <property type="entry name" value="NAD(P)-bd_dom_sf"/>
</dbReference>
<dbReference type="PRINTS" id="PR00076">
    <property type="entry name" value="6PGDHDRGNASE"/>
</dbReference>
<dbReference type="Gene3D" id="3.40.50.300">
    <property type="entry name" value="P-loop containing nucleotide triphosphate hydrolases"/>
    <property type="match status" value="1"/>
</dbReference>
<dbReference type="GO" id="GO:0050661">
    <property type="term" value="F:NADP binding"/>
    <property type="evidence" value="ECO:0007669"/>
    <property type="project" value="InterPro"/>
</dbReference>
<keyword evidence="9" id="KW-0547">Nucleotide-binding</keyword>
<comment type="similarity">
    <text evidence="4 18">Belongs to the 6-phosphogluconate dehydrogenase family.</text>
</comment>
<evidence type="ECO:0000256" key="6">
    <source>
        <dbReference type="ARBA" id="ARBA00011738"/>
    </source>
</evidence>
<name>A0A1H6U3C1_9BACT</name>
<dbReference type="GO" id="GO:0006098">
    <property type="term" value="P:pentose-phosphate shunt"/>
    <property type="evidence" value="ECO:0007669"/>
    <property type="project" value="UniProtKB-UniPathway"/>
</dbReference>
<dbReference type="NCBIfam" id="TIGR01313">
    <property type="entry name" value="therm_gnt_kin"/>
    <property type="match status" value="1"/>
</dbReference>
<dbReference type="Gene3D" id="1.10.1040.10">
    <property type="entry name" value="N-(1-d-carboxylethyl)-l-norvaline Dehydrogenase, domain 2"/>
    <property type="match status" value="1"/>
</dbReference>
<dbReference type="CDD" id="cd02021">
    <property type="entry name" value="GntK"/>
    <property type="match status" value="1"/>
</dbReference>
<dbReference type="RefSeq" id="WP_092169279.1">
    <property type="nucleotide sequence ID" value="NZ_FNZH01000001.1"/>
</dbReference>
<evidence type="ECO:0000256" key="11">
    <source>
        <dbReference type="ARBA" id="ARBA00022840"/>
    </source>
</evidence>
<dbReference type="InterPro" id="IPR006115">
    <property type="entry name" value="6PGDH_NADP-bd"/>
</dbReference>
<evidence type="ECO:0000256" key="13">
    <source>
        <dbReference type="ARBA" id="ARBA00023002"/>
    </source>
</evidence>
<evidence type="ECO:0000256" key="8">
    <source>
        <dbReference type="ARBA" id="ARBA00022679"/>
    </source>
</evidence>
<comment type="function">
    <text evidence="1">Catalyzes the oxidative decarboxylation of 6-phosphogluconate to ribulose 5-phosphate and CO(2), with concomitant reduction of NADP to NADPH.</text>
</comment>
<dbReference type="InterPro" id="IPR027417">
    <property type="entry name" value="P-loop_NTPase"/>
</dbReference>
<comment type="catalytic activity">
    <reaction evidence="16">
        <text>D-gluconate + ATP = 6-phospho-D-gluconate + ADP + H(+)</text>
        <dbReference type="Rhea" id="RHEA:19433"/>
        <dbReference type="ChEBI" id="CHEBI:15378"/>
        <dbReference type="ChEBI" id="CHEBI:18391"/>
        <dbReference type="ChEBI" id="CHEBI:30616"/>
        <dbReference type="ChEBI" id="CHEBI:58759"/>
        <dbReference type="ChEBI" id="CHEBI:456216"/>
        <dbReference type="EC" id="2.7.1.12"/>
    </reaction>
</comment>
<evidence type="ECO:0000256" key="16">
    <source>
        <dbReference type="ARBA" id="ARBA00048090"/>
    </source>
</evidence>
<reference evidence="21" key="1">
    <citation type="submission" date="2016-10" db="EMBL/GenBank/DDBJ databases">
        <authorList>
            <person name="Varghese N."/>
            <person name="Submissions S."/>
        </authorList>
    </citation>
    <scope>NUCLEOTIDE SEQUENCE [LARGE SCALE GENOMIC DNA]</scope>
    <source>
        <strain evidence="21">IBRC-M 10761</strain>
    </source>
</reference>
<dbReference type="InterPro" id="IPR006113">
    <property type="entry name" value="6PGDH_Gnd/GntZ"/>
</dbReference>
<dbReference type="SUPFAM" id="SSF48179">
    <property type="entry name" value="6-phosphogluconate dehydrogenase C-terminal domain-like"/>
    <property type="match status" value="1"/>
</dbReference>
<dbReference type="GO" id="GO:0019521">
    <property type="term" value="P:D-gluconate metabolic process"/>
    <property type="evidence" value="ECO:0007669"/>
    <property type="project" value="UniProtKB-KW"/>
</dbReference>
<keyword evidence="10" id="KW-0418">Kinase</keyword>
<dbReference type="Pfam" id="PF03446">
    <property type="entry name" value="NAD_binding_2"/>
    <property type="match status" value="1"/>
</dbReference>
<dbReference type="InterPro" id="IPR031322">
    <property type="entry name" value="Shikimate/glucono_kinase"/>
</dbReference>
<dbReference type="InterPro" id="IPR008927">
    <property type="entry name" value="6-PGluconate_DH-like_C_sf"/>
</dbReference>
<dbReference type="SUPFAM" id="SSF51735">
    <property type="entry name" value="NAD(P)-binding Rossmann-fold domains"/>
    <property type="match status" value="1"/>
</dbReference>
<keyword evidence="12 18" id="KW-0521">NADP</keyword>
<comment type="similarity">
    <text evidence="5">Belongs to the gluconokinase GntK/GntV family.</text>
</comment>
<keyword evidence="13 18" id="KW-0560">Oxidoreductase</keyword>
<dbReference type="Proteomes" id="UP000199403">
    <property type="component" value="Unassembled WGS sequence"/>
</dbReference>
<evidence type="ECO:0000256" key="5">
    <source>
        <dbReference type="ARBA" id="ARBA00008420"/>
    </source>
</evidence>
<keyword evidence="21" id="KW-1185">Reference proteome</keyword>
<keyword evidence="14 18" id="KW-0311">Gluconate utilization</keyword>
<evidence type="ECO:0000256" key="2">
    <source>
        <dbReference type="ARBA" id="ARBA00004761"/>
    </source>
</evidence>
<dbReference type="Gene3D" id="3.40.50.720">
    <property type="entry name" value="NAD(P)-binding Rossmann-like Domain"/>
    <property type="match status" value="1"/>
</dbReference>
<evidence type="ECO:0000256" key="9">
    <source>
        <dbReference type="ARBA" id="ARBA00022741"/>
    </source>
</evidence>
<dbReference type="EC" id="1.1.1.44" evidence="18"/>
<dbReference type="PROSITE" id="PS00461">
    <property type="entry name" value="6PGD"/>
    <property type="match status" value="1"/>
</dbReference>
<dbReference type="Pfam" id="PF01202">
    <property type="entry name" value="SKI"/>
    <property type="match status" value="1"/>
</dbReference>
<comment type="pathway">
    <text evidence="3 18">Carbohydrate degradation; pentose phosphate pathway; D-ribulose 5-phosphate from D-glucose 6-phosphate (oxidative stage): step 3/3.</text>
</comment>
<evidence type="ECO:0000256" key="14">
    <source>
        <dbReference type="ARBA" id="ARBA00023064"/>
    </source>
</evidence>
<dbReference type="OrthoDB" id="9804542at2"/>
<dbReference type="SMART" id="SM01350">
    <property type="entry name" value="6PGD"/>
    <property type="match status" value="1"/>
</dbReference>
<dbReference type="InterPro" id="IPR006114">
    <property type="entry name" value="6PGDH_C"/>
</dbReference>
<evidence type="ECO:0000256" key="18">
    <source>
        <dbReference type="RuleBase" id="RU000485"/>
    </source>
</evidence>
<dbReference type="GO" id="GO:0004616">
    <property type="term" value="F:phosphogluconate dehydrogenase (decarboxylating) activity"/>
    <property type="evidence" value="ECO:0007669"/>
    <property type="project" value="UniProtKB-EC"/>
</dbReference>
<evidence type="ECO:0000256" key="12">
    <source>
        <dbReference type="ARBA" id="ARBA00022857"/>
    </source>
</evidence>
<comment type="pathway">
    <text evidence="2">Carbohydrate acid metabolism.</text>
</comment>
<dbReference type="FunFam" id="1.10.1040.10:FF:000032">
    <property type="entry name" value="6-phosphogluconate dehydrogenase, decarboxylating"/>
    <property type="match status" value="1"/>
</dbReference>
<dbReference type="InterPro" id="IPR006183">
    <property type="entry name" value="Pgluconate_DH"/>
</dbReference>
<evidence type="ECO:0000256" key="15">
    <source>
        <dbReference type="ARBA" id="ARBA00023126"/>
    </source>
</evidence>
<keyword evidence="8" id="KW-0808">Transferase</keyword>
<dbReference type="AlphaFoldDB" id="A0A1H6U3C1"/>
<dbReference type="FunFam" id="1.20.5.320:FF:000001">
    <property type="entry name" value="6-phosphogluconate dehydrogenase, decarboxylating"/>
    <property type="match status" value="1"/>
</dbReference>
<dbReference type="NCBIfam" id="NF006765">
    <property type="entry name" value="PRK09287.1"/>
    <property type="match status" value="1"/>
</dbReference>
<evidence type="ECO:0000256" key="3">
    <source>
        <dbReference type="ARBA" id="ARBA00004874"/>
    </source>
</evidence>
<dbReference type="FunFam" id="3.40.50.300:FF:000522">
    <property type="entry name" value="Gluconokinase"/>
    <property type="match status" value="1"/>
</dbReference>
<protein>
    <recommendedName>
        <fullName evidence="7 18">6-phosphogluconate dehydrogenase, decarboxylating</fullName>
        <ecNumber evidence="18">1.1.1.44</ecNumber>
    </recommendedName>
</protein>
<dbReference type="InterPro" id="IPR006184">
    <property type="entry name" value="6PGdom_BS"/>
</dbReference>
<gene>
    <name evidence="20" type="ORF">SAMN05192553_101615</name>
</gene>
<keyword evidence="15 18" id="KW-0570">Pentose shunt</keyword>
<evidence type="ECO:0000259" key="19">
    <source>
        <dbReference type="SMART" id="SM01350"/>
    </source>
</evidence>
<evidence type="ECO:0000256" key="10">
    <source>
        <dbReference type="ARBA" id="ARBA00022777"/>
    </source>
</evidence>
<dbReference type="STRING" id="1416801.SAMN05192553_101615"/>
<evidence type="ECO:0000256" key="1">
    <source>
        <dbReference type="ARBA" id="ARBA00002526"/>
    </source>
</evidence>
<dbReference type="Gene3D" id="1.20.5.320">
    <property type="entry name" value="6-Phosphogluconate Dehydrogenase, domain 3"/>
    <property type="match status" value="1"/>
</dbReference>
<dbReference type="PANTHER" id="PTHR11811">
    <property type="entry name" value="6-PHOSPHOGLUCONATE DEHYDROGENASE"/>
    <property type="match status" value="1"/>
</dbReference>
<dbReference type="EMBL" id="FNZH01000001">
    <property type="protein sequence ID" value="SEI86858.1"/>
    <property type="molecule type" value="Genomic_DNA"/>
</dbReference>